<sequence length="354" mass="39397">MCLSAGRKAETRILILERLFLACHICRQTRLKRMEGKEGRLRRNSRESRLSRRQKLVLAAVAAVLIIVLIVGLGLGLGLKNRGGGGGDDDSLPPAPQPTTIWQPKVNTSWQIILNAKLDIDPNNPVVEPDVDVYDIDMFMHQNSRAVSSLHKLNKKVICYFSAGSYEKNRPDSSKFPEEDIGLVLDGWPDERWLNISSPAIREIMVGRIEIASRMGCDAVDPDNVDGYQNENGMDLTPEDSVSFMTFLADEAHKRNMAIGLKNAGDIVKTMLPRMQFAVNEECAEFNDCRTFSQFVDAGKPVFHIEYPEGAPFNTNAEQKQAYCNAPGANGFSTILKGMNLNFGAEYCDGRQLQ</sequence>
<evidence type="ECO:0000259" key="4">
    <source>
        <dbReference type="Pfam" id="PF03537"/>
    </source>
</evidence>
<comment type="caution">
    <text evidence="5">The sequence shown here is derived from an EMBL/GenBank/DDBJ whole genome shotgun (WGS) entry which is preliminary data.</text>
</comment>
<dbReference type="PANTHER" id="PTHR35273">
    <property type="entry name" value="ALPHA-1,4 POLYGALACTOSAMINIDASE, PUTATIVE (AFU_ORTHOLOGUE AFUA_3G07890)-RELATED"/>
    <property type="match status" value="1"/>
</dbReference>
<dbReference type="SUPFAM" id="SSF51445">
    <property type="entry name" value="(Trans)glycosidases"/>
    <property type="match status" value="1"/>
</dbReference>
<dbReference type="RefSeq" id="XP_062800112.1">
    <property type="nucleotide sequence ID" value="XM_062946505.1"/>
</dbReference>
<dbReference type="GeneID" id="87967370"/>
<evidence type="ECO:0000256" key="2">
    <source>
        <dbReference type="ARBA" id="ARBA00012755"/>
    </source>
</evidence>
<keyword evidence="3" id="KW-1133">Transmembrane helix</keyword>
<keyword evidence="3" id="KW-0472">Membrane</keyword>
<dbReference type="EMBL" id="JAFFHC010000004">
    <property type="protein sequence ID" value="KAK4676642.1"/>
    <property type="molecule type" value="Genomic_DNA"/>
</dbReference>
<dbReference type="InterPro" id="IPR004352">
    <property type="entry name" value="GH114_TIM-barrel"/>
</dbReference>
<dbReference type="InterPro" id="IPR017853">
    <property type="entry name" value="GH"/>
</dbReference>
<evidence type="ECO:0000313" key="6">
    <source>
        <dbReference type="Proteomes" id="UP001323617"/>
    </source>
</evidence>
<protein>
    <recommendedName>
        <fullName evidence="2">alpha-galactosidase</fullName>
        <ecNumber evidence="2">3.2.1.22</ecNumber>
    </recommendedName>
</protein>
<accession>A0ABR0I906</accession>
<keyword evidence="3" id="KW-0812">Transmembrane</keyword>
<feature type="domain" description="Glycoside-hydrolase family GH114 TIM-barrel" evidence="4">
    <location>
        <begin position="109"/>
        <end position="341"/>
    </location>
</feature>
<organism evidence="5 6">
    <name type="scientific">Podospora pseudoanserina</name>
    <dbReference type="NCBI Taxonomy" id="2609844"/>
    <lineage>
        <taxon>Eukaryota</taxon>
        <taxon>Fungi</taxon>
        <taxon>Dikarya</taxon>
        <taxon>Ascomycota</taxon>
        <taxon>Pezizomycotina</taxon>
        <taxon>Sordariomycetes</taxon>
        <taxon>Sordariomycetidae</taxon>
        <taxon>Sordariales</taxon>
        <taxon>Podosporaceae</taxon>
        <taxon>Podospora</taxon>
    </lineage>
</organism>
<feature type="transmembrane region" description="Helical" evidence="3">
    <location>
        <begin position="56"/>
        <end position="79"/>
    </location>
</feature>
<dbReference type="PANTHER" id="PTHR35273:SF2">
    <property type="entry name" value="ALPHA-GALACTOSIDASE"/>
    <property type="match status" value="1"/>
</dbReference>
<evidence type="ECO:0000313" key="5">
    <source>
        <dbReference type="EMBL" id="KAK4676642.1"/>
    </source>
</evidence>
<dbReference type="Pfam" id="PF03537">
    <property type="entry name" value="Glyco_hydro_114"/>
    <property type="match status" value="1"/>
</dbReference>
<evidence type="ECO:0000256" key="3">
    <source>
        <dbReference type="SAM" id="Phobius"/>
    </source>
</evidence>
<evidence type="ECO:0000256" key="1">
    <source>
        <dbReference type="ARBA" id="ARBA00001255"/>
    </source>
</evidence>
<dbReference type="EC" id="3.2.1.22" evidence="2"/>
<dbReference type="Proteomes" id="UP001323617">
    <property type="component" value="Unassembled WGS sequence"/>
</dbReference>
<name>A0ABR0I906_9PEZI</name>
<reference evidence="5 6" key="1">
    <citation type="journal article" date="2023" name="bioRxiv">
        <title>High-quality genome assemblies of four members of thePodospora anserinaspecies complex.</title>
        <authorList>
            <person name="Ament-Velasquez S.L."/>
            <person name="Vogan A.A."/>
            <person name="Wallerman O."/>
            <person name="Hartmann F."/>
            <person name="Gautier V."/>
            <person name="Silar P."/>
            <person name="Giraud T."/>
            <person name="Johannesson H."/>
        </authorList>
    </citation>
    <scope>NUCLEOTIDE SEQUENCE [LARGE SCALE GENOMIC DNA]</scope>
    <source>
        <strain evidence="5 6">CBS 124.78</strain>
    </source>
</reference>
<dbReference type="InterPro" id="IPR013785">
    <property type="entry name" value="Aldolase_TIM"/>
</dbReference>
<comment type="catalytic activity">
    <reaction evidence="1">
        <text>Hydrolysis of terminal, non-reducing alpha-D-galactose residues in alpha-D-galactosides, including galactose oligosaccharides, galactomannans and galactolipids.</text>
        <dbReference type="EC" id="3.2.1.22"/>
    </reaction>
</comment>
<proteinExistence type="predicted"/>
<gene>
    <name evidence="5" type="ORF">QC764_402220</name>
</gene>
<keyword evidence="6" id="KW-1185">Reference proteome</keyword>
<dbReference type="Gene3D" id="3.20.20.70">
    <property type="entry name" value="Aldolase class I"/>
    <property type="match status" value="1"/>
</dbReference>